<reference evidence="2" key="2">
    <citation type="journal article" date="2015" name="Data Brief">
        <title>Shoot transcriptome of the giant reed, Arundo donax.</title>
        <authorList>
            <person name="Barrero R.A."/>
            <person name="Guerrero F.D."/>
            <person name="Moolhuijzen P."/>
            <person name="Goolsby J.A."/>
            <person name="Tidwell J."/>
            <person name="Bellgard S.E."/>
            <person name="Bellgard M.I."/>
        </authorList>
    </citation>
    <scope>NUCLEOTIDE SEQUENCE</scope>
    <source>
        <tissue evidence="2">Shoot tissue taken approximately 20 cm above the soil surface</tissue>
    </source>
</reference>
<sequence length="94" mass="10671">MTLRLGSHAFEAMSLYVTVWTDVRFPKQVKVFCKILVKCDPIGLKVNRLFFFIPASLTLAIGQGFSFPSRIILCRHRFRMLLSAIFGVLCTISS</sequence>
<reference evidence="2" key="1">
    <citation type="submission" date="2014-09" db="EMBL/GenBank/DDBJ databases">
        <authorList>
            <person name="Magalhaes I.L.F."/>
            <person name="Oliveira U."/>
            <person name="Santos F.R."/>
            <person name="Vidigal T.H.D.A."/>
            <person name="Brescovit A.D."/>
            <person name="Santos A.J."/>
        </authorList>
    </citation>
    <scope>NUCLEOTIDE SEQUENCE</scope>
    <source>
        <tissue evidence="2">Shoot tissue taken approximately 20 cm above the soil surface</tissue>
    </source>
</reference>
<organism evidence="2">
    <name type="scientific">Arundo donax</name>
    <name type="common">Giant reed</name>
    <name type="synonym">Donax arundinaceus</name>
    <dbReference type="NCBI Taxonomy" id="35708"/>
    <lineage>
        <taxon>Eukaryota</taxon>
        <taxon>Viridiplantae</taxon>
        <taxon>Streptophyta</taxon>
        <taxon>Embryophyta</taxon>
        <taxon>Tracheophyta</taxon>
        <taxon>Spermatophyta</taxon>
        <taxon>Magnoliopsida</taxon>
        <taxon>Liliopsida</taxon>
        <taxon>Poales</taxon>
        <taxon>Poaceae</taxon>
        <taxon>PACMAD clade</taxon>
        <taxon>Arundinoideae</taxon>
        <taxon>Arundineae</taxon>
        <taxon>Arundo</taxon>
    </lineage>
</organism>
<keyword evidence="1" id="KW-0812">Transmembrane</keyword>
<proteinExistence type="predicted"/>
<name>A0A0A9D4R7_ARUDO</name>
<dbReference type="EMBL" id="GBRH01217285">
    <property type="protein sequence ID" value="JAD80610.1"/>
    <property type="molecule type" value="Transcribed_RNA"/>
</dbReference>
<protein>
    <submittedName>
        <fullName evidence="2">Uncharacterized protein</fullName>
    </submittedName>
</protein>
<keyword evidence="1" id="KW-1133">Transmembrane helix</keyword>
<dbReference type="AlphaFoldDB" id="A0A0A9D4R7"/>
<accession>A0A0A9D4R7</accession>
<evidence type="ECO:0000256" key="1">
    <source>
        <dbReference type="SAM" id="Phobius"/>
    </source>
</evidence>
<evidence type="ECO:0000313" key="2">
    <source>
        <dbReference type="EMBL" id="JAD80610.1"/>
    </source>
</evidence>
<feature type="transmembrane region" description="Helical" evidence="1">
    <location>
        <begin position="50"/>
        <end position="73"/>
    </location>
</feature>
<keyword evidence="1" id="KW-0472">Membrane</keyword>